<feature type="transmembrane region" description="Helical" evidence="7">
    <location>
        <begin position="471"/>
        <end position="490"/>
    </location>
</feature>
<comment type="subcellular location">
    <subcellularLocation>
        <location evidence="1">Cell membrane</location>
        <topology evidence="1">Multi-pass membrane protein</topology>
    </subcellularLocation>
</comment>
<evidence type="ECO:0000256" key="1">
    <source>
        <dbReference type="ARBA" id="ARBA00004651"/>
    </source>
</evidence>
<evidence type="ECO:0000313" key="8">
    <source>
        <dbReference type="EMBL" id="SUZ48655.1"/>
    </source>
</evidence>
<dbReference type="AlphaFoldDB" id="A0A381N2B9"/>
<dbReference type="NCBIfam" id="TIGR00924">
    <property type="entry name" value="yjdL_sub1_fam"/>
    <property type="match status" value="1"/>
</dbReference>
<feature type="transmembrane region" description="Helical" evidence="7">
    <location>
        <begin position="230"/>
        <end position="252"/>
    </location>
</feature>
<dbReference type="InterPro" id="IPR018456">
    <property type="entry name" value="PTR2_symporter_CS"/>
</dbReference>
<dbReference type="GO" id="GO:1904680">
    <property type="term" value="F:peptide transmembrane transporter activity"/>
    <property type="evidence" value="ECO:0007669"/>
    <property type="project" value="InterPro"/>
</dbReference>
<name>A0A381N2B9_9ZZZZ</name>
<dbReference type="InterPro" id="IPR005279">
    <property type="entry name" value="Dipep/tripep_permease"/>
</dbReference>
<keyword evidence="5 7" id="KW-1133">Transmembrane helix</keyword>
<gene>
    <name evidence="8" type="ORF">METZ01_LOCUS1509</name>
</gene>
<feature type="transmembrane region" description="Helical" evidence="7">
    <location>
        <begin position="292"/>
        <end position="309"/>
    </location>
</feature>
<evidence type="ECO:0000256" key="3">
    <source>
        <dbReference type="ARBA" id="ARBA00022475"/>
    </source>
</evidence>
<sequence>MTNVASLDVGNTVFGHPRGLITLFFTEMWERLSYYGMRALLVLFMTDQVINGGMELTDVKATAIYGIYTALVYLVALPGGWIADRLLGAQRAIFYGGIIIMCGHFTLAIPSTKFFFLGLLLIIIGTGLLKPNVSAIVGGLYSPGDPRRDSGFSIFYMGINLGAMLGPLVCGSLGQHPNYGWHYGFGAAGVGMLFGLIQFWKTKKYLGAIGIKPISSGNTSLDTINRKRGWVIVGIFMSLTIITYLLSINGVFLLDPIEIAKKSTYIIMITTIGFFAHVLINGQLNTQEKKRVVVIIALFFGAAMFWSGFEQAGSSLNLFADRYIHLELNWITLYSVWFQSLNSIFIILFAPIFAYFWIFLARKNLNPSTPAKFGFGLIFLAIGFFIMMLASQIVATGEKVMPYWLVMTYLFHTFGELTLSPVGLSATTKLAPKRFAGQMMGMWFVASALGNLIAGQIAGDFNPMNIDSFPSQYATIVLTSVGAGIILLIFSKPLKQLMAGVD</sequence>
<dbReference type="InterPro" id="IPR050171">
    <property type="entry name" value="MFS_Transporters"/>
</dbReference>
<feature type="transmembrane region" description="Helical" evidence="7">
    <location>
        <begin position="336"/>
        <end position="361"/>
    </location>
</feature>
<feature type="transmembrane region" description="Helical" evidence="7">
    <location>
        <begin position="153"/>
        <end position="174"/>
    </location>
</feature>
<accession>A0A381N2B9</accession>
<keyword evidence="4 7" id="KW-0812">Transmembrane</keyword>
<dbReference type="GO" id="GO:0005886">
    <property type="term" value="C:plasma membrane"/>
    <property type="evidence" value="ECO:0007669"/>
    <property type="project" value="UniProtKB-SubCell"/>
</dbReference>
<dbReference type="PANTHER" id="PTHR23517">
    <property type="entry name" value="RESISTANCE PROTEIN MDTM, PUTATIVE-RELATED-RELATED"/>
    <property type="match status" value="1"/>
</dbReference>
<dbReference type="GO" id="GO:0006857">
    <property type="term" value="P:oligopeptide transport"/>
    <property type="evidence" value="ECO:0007669"/>
    <property type="project" value="InterPro"/>
</dbReference>
<keyword evidence="3" id="KW-1003">Cell membrane</keyword>
<keyword evidence="2" id="KW-0813">Transport</keyword>
<feature type="transmembrane region" description="Helical" evidence="7">
    <location>
        <begin position="440"/>
        <end position="459"/>
    </location>
</feature>
<evidence type="ECO:0000256" key="7">
    <source>
        <dbReference type="SAM" id="Phobius"/>
    </source>
</evidence>
<organism evidence="8">
    <name type="scientific">marine metagenome</name>
    <dbReference type="NCBI Taxonomy" id="408172"/>
    <lineage>
        <taxon>unclassified sequences</taxon>
        <taxon>metagenomes</taxon>
        <taxon>ecological metagenomes</taxon>
    </lineage>
</organism>
<dbReference type="PROSITE" id="PS01022">
    <property type="entry name" value="PTR2_1"/>
    <property type="match status" value="1"/>
</dbReference>
<dbReference type="PROSITE" id="PS01023">
    <property type="entry name" value="PTR2_2"/>
    <property type="match status" value="1"/>
</dbReference>
<dbReference type="InterPro" id="IPR000109">
    <property type="entry name" value="POT_fam"/>
</dbReference>
<evidence type="ECO:0008006" key="9">
    <source>
        <dbReference type="Google" id="ProtNLM"/>
    </source>
</evidence>
<dbReference type="PANTHER" id="PTHR23517:SF15">
    <property type="entry name" value="PROTON-DEPENDENT OLIGOPEPTIDE FAMILY TRANSPORT PROTEIN"/>
    <property type="match status" value="1"/>
</dbReference>
<feature type="transmembrane region" description="Helical" evidence="7">
    <location>
        <begin position="92"/>
        <end position="109"/>
    </location>
</feature>
<evidence type="ECO:0000256" key="4">
    <source>
        <dbReference type="ARBA" id="ARBA00022692"/>
    </source>
</evidence>
<feature type="transmembrane region" description="Helical" evidence="7">
    <location>
        <begin position="401"/>
        <end position="419"/>
    </location>
</feature>
<dbReference type="InterPro" id="IPR036259">
    <property type="entry name" value="MFS_trans_sf"/>
</dbReference>
<dbReference type="Pfam" id="PF00854">
    <property type="entry name" value="PTR2"/>
    <property type="match status" value="1"/>
</dbReference>
<reference evidence="8" key="1">
    <citation type="submission" date="2018-05" db="EMBL/GenBank/DDBJ databases">
        <authorList>
            <person name="Lanie J.A."/>
            <person name="Ng W.-L."/>
            <person name="Kazmierczak K.M."/>
            <person name="Andrzejewski T.M."/>
            <person name="Davidsen T.M."/>
            <person name="Wayne K.J."/>
            <person name="Tettelin H."/>
            <person name="Glass J.I."/>
            <person name="Rusch D."/>
            <person name="Podicherti R."/>
            <person name="Tsui H.-C.T."/>
            <person name="Winkler M.E."/>
        </authorList>
    </citation>
    <scope>NUCLEOTIDE SEQUENCE</scope>
</reference>
<evidence type="ECO:0000256" key="2">
    <source>
        <dbReference type="ARBA" id="ARBA00022448"/>
    </source>
</evidence>
<feature type="transmembrane region" description="Helical" evidence="7">
    <location>
        <begin position="180"/>
        <end position="200"/>
    </location>
</feature>
<feature type="transmembrane region" description="Helical" evidence="7">
    <location>
        <begin position="373"/>
        <end position="395"/>
    </location>
</feature>
<feature type="transmembrane region" description="Helical" evidence="7">
    <location>
        <begin position="264"/>
        <end position="280"/>
    </location>
</feature>
<dbReference type="SUPFAM" id="SSF103473">
    <property type="entry name" value="MFS general substrate transporter"/>
    <property type="match status" value="1"/>
</dbReference>
<evidence type="ECO:0000256" key="5">
    <source>
        <dbReference type="ARBA" id="ARBA00022989"/>
    </source>
</evidence>
<dbReference type="EMBL" id="UINC01000078">
    <property type="protein sequence ID" value="SUZ48655.1"/>
    <property type="molecule type" value="Genomic_DNA"/>
</dbReference>
<protein>
    <recommendedName>
        <fullName evidence="9">Major facilitator superfamily (MFS) profile domain-containing protein</fullName>
    </recommendedName>
</protein>
<keyword evidence="6 7" id="KW-0472">Membrane</keyword>
<evidence type="ECO:0000256" key="6">
    <source>
        <dbReference type="ARBA" id="ARBA00023136"/>
    </source>
</evidence>
<proteinExistence type="predicted"/>
<dbReference type="CDD" id="cd17346">
    <property type="entry name" value="MFS_DtpA_like"/>
    <property type="match status" value="1"/>
</dbReference>
<feature type="transmembrane region" description="Helical" evidence="7">
    <location>
        <begin position="115"/>
        <end position="141"/>
    </location>
</feature>
<dbReference type="Gene3D" id="1.20.1250.20">
    <property type="entry name" value="MFS general substrate transporter like domains"/>
    <property type="match status" value="1"/>
</dbReference>
<feature type="transmembrane region" description="Helical" evidence="7">
    <location>
        <begin position="62"/>
        <end position="83"/>
    </location>
</feature>